<proteinExistence type="evidence at transcript level"/>
<name>B8A0E8_MAIZE</name>
<organism evidence="2">
    <name type="scientific">Zea mays</name>
    <name type="common">Maize</name>
    <dbReference type="NCBI Taxonomy" id="4577"/>
    <lineage>
        <taxon>Eukaryota</taxon>
        <taxon>Viridiplantae</taxon>
        <taxon>Streptophyta</taxon>
        <taxon>Embryophyta</taxon>
        <taxon>Tracheophyta</taxon>
        <taxon>Spermatophyta</taxon>
        <taxon>Magnoliopsida</taxon>
        <taxon>Liliopsida</taxon>
        <taxon>Poales</taxon>
        <taxon>Poaceae</taxon>
        <taxon>PACMAD clade</taxon>
        <taxon>Panicoideae</taxon>
        <taxon>Andropogonodae</taxon>
        <taxon>Andropogoneae</taxon>
        <taxon>Tripsacinae</taxon>
        <taxon>Zea</taxon>
    </lineage>
</organism>
<feature type="region of interest" description="Disordered" evidence="1">
    <location>
        <begin position="401"/>
        <end position="427"/>
    </location>
</feature>
<dbReference type="EMBL" id="BT055040">
    <property type="protein sequence ID" value="ACL53647.1"/>
    <property type="molecule type" value="mRNA"/>
</dbReference>
<dbReference type="AlphaFoldDB" id="B8A0E8"/>
<feature type="compositionally biased region" description="Low complexity" evidence="1">
    <location>
        <begin position="408"/>
        <end position="424"/>
    </location>
</feature>
<accession>B8A0E8</accession>
<sequence>MCIEAPLALLADLDAYFFILGRKKDDPLSSLLSCPKLFLADEDLVLVGLVLAAVLLAAPSHPFGNGCHRIEEVGALPDYGVARGTKDTVHLKEHVLHLAPVRLCCEQAIKMQQVIGAWICRERLTPVVVDADEPSVVDDAEGVWAVGGDDVHDPDGVLDEAACESSVHGVHVHDVPDLVAPQRRQQRLVVLDPELPPGVVLLEGGGAAARDDADALRGDAEPLGPLGRGVEPQLPVLGAGSRDAGAHGHVPGGVGVDAVVALGGRGDRGELVVAGVGGLLPHGDVPLHAVELEAHAGQHLLEPVQVGLLRLRGGVPAVPAVLVVDGRAGEHPEAARAEDAVDLQEVEAAELGPGDEAARAVRHVEGGGRERQALRGDDAEDGRDAALQRELHLGLVVVPGRQRHGEDAPPQQVAAPAGDAAAGVERGADGAVAHARDQALHQVHVRADAVGEHGAGRAAAGSAAP</sequence>
<reference evidence="2" key="1">
    <citation type="journal article" date="2009" name="PLoS Genet.">
        <title>Sequencing, mapping, and analysis of 27,455 maize full-length cDNAs.</title>
        <authorList>
            <person name="Soderlund C."/>
            <person name="Descour A."/>
            <person name="Kudrna D."/>
            <person name="Bomhoff M."/>
            <person name="Boyd L."/>
            <person name="Currie J."/>
            <person name="Angelova A."/>
            <person name="Collura K."/>
            <person name="Wissotski M."/>
            <person name="Ashley E."/>
            <person name="Morrow D."/>
            <person name="Fernandes J."/>
            <person name="Walbot V."/>
            <person name="Yu Y."/>
        </authorList>
    </citation>
    <scope>NUCLEOTIDE SEQUENCE</scope>
    <source>
        <strain evidence="2">B73</strain>
    </source>
</reference>
<reference evidence="2" key="2">
    <citation type="submission" date="2012-06" db="EMBL/GenBank/DDBJ databases">
        <authorList>
            <person name="Yu Y."/>
            <person name="Currie J."/>
            <person name="Lomeli R."/>
            <person name="Angelova A."/>
            <person name="Collura K."/>
            <person name="Wissotski M."/>
            <person name="Campos D."/>
            <person name="Kudrna D."/>
            <person name="Golser W."/>
            <person name="Ashely E."/>
            <person name="Descour A."/>
            <person name="Fernandes J."/>
            <person name="Soderlund C."/>
            <person name="Walbot V."/>
        </authorList>
    </citation>
    <scope>NUCLEOTIDE SEQUENCE</scope>
    <source>
        <strain evidence="2">B73</strain>
    </source>
</reference>
<evidence type="ECO:0000313" key="2">
    <source>
        <dbReference type="EMBL" id="ACL53647.1"/>
    </source>
</evidence>
<protein>
    <submittedName>
        <fullName evidence="2">Uncharacterized protein</fullName>
    </submittedName>
</protein>
<evidence type="ECO:0000256" key="1">
    <source>
        <dbReference type="SAM" id="MobiDB-lite"/>
    </source>
</evidence>